<keyword evidence="3 4" id="KW-0408">Iron</keyword>
<dbReference type="InterPro" id="IPR051200">
    <property type="entry name" value="Host-pathogen_enzymatic-act"/>
</dbReference>
<feature type="chain" id="PRO_5040961570" evidence="6">
    <location>
        <begin position="32"/>
        <end position="668"/>
    </location>
</feature>
<evidence type="ECO:0000256" key="1">
    <source>
        <dbReference type="ARBA" id="ARBA00022617"/>
    </source>
</evidence>
<evidence type="ECO:0000256" key="4">
    <source>
        <dbReference type="PROSITE-ProRule" id="PRU00433"/>
    </source>
</evidence>
<gene>
    <name evidence="8" type="ORF">O3V59_10040</name>
</gene>
<dbReference type="Pfam" id="PF21419">
    <property type="entry name" value="RoxA-like_Cyt-c"/>
    <property type="match status" value="1"/>
</dbReference>
<dbReference type="NCBIfam" id="TIGR02276">
    <property type="entry name" value="beta_rpt_yvtn"/>
    <property type="match status" value="2"/>
</dbReference>
<keyword evidence="1 4" id="KW-0349">Heme</keyword>
<proteinExistence type="predicted"/>
<organism evidence="8 9">
    <name type="scientific">Brevibacillus thermoruber</name>
    <dbReference type="NCBI Taxonomy" id="33942"/>
    <lineage>
        <taxon>Bacteria</taxon>
        <taxon>Bacillati</taxon>
        <taxon>Bacillota</taxon>
        <taxon>Bacilli</taxon>
        <taxon>Bacillales</taxon>
        <taxon>Paenibacillaceae</taxon>
        <taxon>Brevibacillus</taxon>
    </lineage>
</organism>
<dbReference type="PANTHER" id="PTHR47197">
    <property type="entry name" value="PROTEIN NIRF"/>
    <property type="match status" value="1"/>
</dbReference>
<feature type="signal peptide" evidence="6">
    <location>
        <begin position="1"/>
        <end position="31"/>
    </location>
</feature>
<dbReference type="GO" id="GO:0009055">
    <property type="term" value="F:electron transfer activity"/>
    <property type="evidence" value="ECO:0007669"/>
    <property type="project" value="InterPro"/>
</dbReference>
<keyword evidence="6" id="KW-0732">Signal</keyword>
<keyword evidence="2 4" id="KW-0479">Metal-binding</keyword>
<evidence type="ECO:0000256" key="5">
    <source>
        <dbReference type="SAM" id="MobiDB-lite"/>
    </source>
</evidence>
<dbReference type="Proteomes" id="UP001151071">
    <property type="component" value="Unassembled WGS sequence"/>
</dbReference>
<dbReference type="Gene3D" id="1.10.760.10">
    <property type="entry name" value="Cytochrome c-like domain"/>
    <property type="match status" value="2"/>
</dbReference>
<dbReference type="SUPFAM" id="SSF46626">
    <property type="entry name" value="Cytochrome c"/>
    <property type="match status" value="2"/>
</dbReference>
<sequence length="668" mass="72704">MENKQKKRFTWIGWGLIAALALSACSPTDEAVGGPDSEPRKAPAESRPIAITRDGTAVVTANIDVPTITLVDVKKRAVTAEIPVGREPRSVALSPDDRRAYVAAMYDDRVDVVDLEKRQVIASVPVAHQPFAVVTSPDGKRVYVSSYRGGVISVIDTSTNRVVRELPVEREPRGLALNADGSELYVSHYLNGHVSVIDTAAWKVKGTVALAETPEPPNHDQKVSQGVPGMVENMTFSPDGKELWLPHILTNTDTPIQFESTIFPTVSVIDTTARKERVEERKHLFKQMNIVNVKNETEIVSNPADVAFLPDGSKAFVVMGGSEDLMTFDLRRGGRATQLLRRVPGANPRGMVISPDGSELYIHNAMSHDLVFVETGGSDSYKKAAVSGKPLPLIAKDPLPPDVRAGKVMFFSANSDRFAAPITGKNWMSCASCHFDGEINGLTFLTPKGPRNLPSNVLATKTGLMTWDGSRDDFADYLLTVQNEMGGMTQLDPTKPLPPEVQKMFDQMFAYLDYADSLPVPKSPYRKPDGSLTPLAQQGEALFKGKAGCITCHALPNYTDSAQAVDAAGRLSVQNRRFLHDVGTATPADKGAVEGDGRAHFQNPRKPGEFDTPTLRGVWATAPYLHDGSAATIEEVLTTRNPQHKHGSAHLLTEQERKALVEYVLSLE</sequence>
<dbReference type="PROSITE" id="PS51007">
    <property type="entry name" value="CYTC"/>
    <property type="match status" value="2"/>
</dbReference>
<dbReference type="InterPro" id="IPR009056">
    <property type="entry name" value="Cyt_c-like_dom"/>
</dbReference>
<dbReference type="InterPro" id="IPR015943">
    <property type="entry name" value="WD40/YVTN_repeat-like_dom_sf"/>
</dbReference>
<evidence type="ECO:0000313" key="8">
    <source>
        <dbReference type="EMBL" id="MDA5108702.1"/>
    </source>
</evidence>
<dbReference type="GO" id="GO:0020037">
    <property type="term" value="F:heme binding"/>
    <property type="evidence" value="ECO:0007669"/>
    <property type="project" value="InterPro"/>
</dbReference>
<comment type="caution">
    <text evidence="8">The sequence shown here is derived from an EMBL/GenBank/DDBJ whole genome shotgun (WGS) entry which is preliminary data.</text>
</comment>
<feature type="region of interest" description="Disordered" evidence="5">
    <location>
        <begin position="586"/>
        <end position="613"/>
    </location>
</feature>
<dbReference type="Pfam" id="PF10282">
    <property type="entry name" value="Lactonase"/>
    <property type="match status" value="1"/>
</dbReference>
<evidence type="ECO:0000256" key="3">
    <source>
        <dbReference type="ARBA" id="ARBA00023004"/>
    </source>
</evidence>
<dbReference type="AlphaFoldDB" id="A0A9X3TQN2"/>
<feature type="domain" description="Cytochrome c" evidence="7">
    <location>
        <begin position="401"/>
        <end position="516"/>
    </location>
</feature>
<dbReference type="EMBL" id="JAPYYP010000010">
    <property type="protein sequence ID" value="MDA5108702.1"/>
    <property type="molecule type" value="Genomic_DNA"/>
</dbReference>
<dbReference type="RefSeq" id="WP_271140073.1">
    <property type="nucleotide sequence ID" value="NZ_JAPYYP010000010.1"/>
</dbReference>
<reference evidence="8" key="1">
    <citation type="submission" date="2022-12" db="EMBL/GenBank/DDBJ databases">
        <title>Draft genome sequence of the thermophilic strain Brevibacillus thermoruber HT42, isolated from Los Humeros, Puebla, Mexico, with biotechnological potential.</title>
        <authorList>
            <person name="Lara Sanchez J."/>
            <person name="Solis Palacios R."/>
            <person name="Bustos Baena A.S."/>
            <person name="Ruz Baez A.E."/>
            <person name="Espinosa Luna G."/>
            <person name="Oliart Ros R.M."/>
        </authorList>
    </citation>
    <scope>NUCLEOTIDE SEQUENCE</scope>
    <source>
        <strain evidence="8">HT42</strain>
    </source>
</reference>
<dbReference type="GO" id="GO:0046872">
    <property type="term" value="F:metal ion binding"/>
    <property type="evidence" value="ECO:0007669"/>
    <property type="project" value="UniProtKB-KW"/>
</dbReference>
<keyword evidence="9" id="KW-1185">Reference proteome</keyword>
<dbReference type="InterPro" id="IPR011964">
    <property type="entry name" value="YVTN_b-propeller_repeat"/>
</dbReference>
<evidence type="ECO:0000256" key="6">
    <source>
        <dbReference type="SAM" id="SignalP"/>
    </source>
</evidence>
<evidence type="ECO:0000259" key="7">
    <source>
        <dbReference type="PROSITE" id="PS51007"/>
    </source>
</evidence>
<dbReference type="InterPro" id="IPR036909">
    <property type="entry name" value="Cyt_c-like_dom_sf"/>
</dbReference>
<protein>
    <submittedName>
        <fullName evidence="8">Beta-propeller fold lactonase family protein</fullName>
    </submittedName>
</protein>
<name>A0A9X3TQN2_9BACL</name>
<dbReference type="PROSITE" id="PS51257">
    <property type="entry name" value="PROKAR_LIPOPROTEIN"/>
    <property type="match status" value="1"/>
</dbReference>
<feature type="domain" description="Cytochrome c" evidence="7">
    <location>
        <begin position="534"/>
        <end position="668"/>
    </location>
</feature>
<evidence type="ECO:0000313" key="9">
    <source>
        <dbReference type="Proteomes" id="UP001151071"/>
    </source>
</evidence>
<evidence type="ECO:0000256" key="2">
    <source>
        <dbReference type="ARBA" id="ARBA00022723"/>
    </source>
</evidence>
<dbReference type="InterPro" id="IPR019405">
    <property type="entry name" value="Lactonase_7-beta_prop"/>
</dbReference>
<dbReference type="SUPFAM" id="SSF50974">
    <property type="entry name" value="Nitrous oxide reductase, N-terminal domain"/>
    <property type="match status" value="1"/>
</dbReference>
<dbReference type="Gene3D" id="2.130.10.10">
    <property type="entry name" value="YVTN repeat-like/Quinoprotein amine dehydrogenase"/>
    <property type="match status" value="1"/>
</dbReference>
<dbReference type="InterPro" id="IPR011045">
    <property type="entry name" value="N2O_reductase_N"/>
</dbReference>
<dbReference type="PANTHER" id="PTHR47197:SF3">
    <property type="entry name" value="DIHYDRO-HEME D1 DEHYDROGENASE"/>
    <property type="match status" value="1"/>
</dbReference>
<accession>A0A9X3TQN2</accession>